<dbReference type="EMBL" id="DAAOES010000018">
    <property type="protein sequence ID" value="HAD2740263.1"/>
    <property type="molecule type" value="Genomic_DNA"/>
</dbReference>
<protein>
    <submittedName>
        <fullName evidence="1">Uncharacterized protein</fullName>
    </submittedName>
</protein>
<name>A0A1S5SI22_SALET</name>
<dbReference type="EMBL" id="AAGQKD010000023">
    <property type="protein sequence ID" value="EBQ8848022.1"/>
    <property type="molecule type" value="Genomic_DNA"/>
</dbReference>
<dbReference type="EMBL" id="DAAOAD010000016">
    <property type="protein sequence ID" value="HAD2178480.1"/>
    <property type="molecule type" value="Genomic_DNA"/>
</dbReference>
<evidence type="ECO:0000313" key="2">
    <source>
        <dbReference type="EMBL" id="EBQ8848022.1"/>
    </source>
</evidence>
<evidence type="ECO:0000313" key="7">
    <source>
        <dbReference type="EMBL" id="HAD2254382.1"/>
    </source>
</evidence>
<reference evidence="1" key="1">
    <citation type="submission" date="2016-12" db="EMBL/GenBank/DDBJ databases">
        <title>A hybrid virulence and antibiotic resistance plasmid isolated from Salmonella Dublin.</title>
        <authorList>
            <person name="Mangat C.S."/>
            <person name="Bekal S."/>
            <person name="Mulvey M.R."/>
        </authorList>
    </citation>
    <scope>NUCLEOTIDE SEQUENCE</scope>
    <source>
        <strain evidence="1">N13-01125</strain>
        <plasmid evidence="1">pN13-01125</plasmid>
    </source>
</reference>
<keyword evidence="1" id="KW-0614">Plasmid</keyword>
<accession>A0A1S5SI22</accession>
<dbReference type="EMBL" id="DAAOAQ010000017">
    <property type="protein sequence ID" value="HAD2235302.1"/>
    <property type="molecule type" value="Genomic_DNA"/>
</dbReference>
<dbReference type="EMBL" id="DAAOAV010000017">
    <property type="protein sequence ID" value="HAD2254382.1"/>
    <property type="molecule type" value="Genomic_DNA"/>
</dbReference>
<reference evidence="2" key="3">
    <citation type="submission" date="2018-07" db="EMBL/GenBank/DDBJ databases">
        <authorList>
            <consortium name="GenomeTrakr network: Whole genome sequencing for foodborne pathogen traceback"/>
        </authorList>
    </citation>
    <scope>NUCLEOTIDE SEQUENCE</scope>
    <source>
        <strain evidence="3">ADRDL-1626</strain>
        <strain evidence="2">MDH-2014-00544</strain>
    </source>
</reference>
<reference evidence="4" key="4">
    <citation type="submission" date="2019-01" db="EMBL/GenBank/DDBJ databases">
        <authorList>
            <consortium name="NCBI Pathogen Detection Project"/>
        </authorList>
    </citation>
    <scope>NUCLEOTIDE SEQUENCE</scope>
    <source>
        <strain evidence="4">Salmonella enterica subsp. enterica</strain>
    </source>
</reference>
<evidence type="ECO:0000313" key="1">
    <source>
        <dbReference type="EMBL" id="API82097.1"/>
    </source>
</evidence>
<evidence type="ECO:0000313" key="5">
    <source>
        <dbReference type="EMBL" id="HAD2178480.1"/>
    </source>
</evidence>
<sequence length="66" mass="7509">MSSVKNRETVADYNETGKNAQNVLQSVLRRCRKELYLTCSDVFLNISTFKSAFKDAIMSMRQAEGL</sequence>
<evidence type="ECO:0000313" key="9">
    <source>
        <dbReference type="EMBL" id="HAD2682682.1"/>
    </source>
</evidence>
<dbReference type="EMBL" id="DAAOBS010000016">
    <property type="protein sequence ID" value="HAD2391591.1"/>
    <property type="molecule type" value="Genomic_DNA"/>
</dbReference>
<dbReference type="EMBL" id="DAAOEG010000016">
    <property type="protein sequence ID" value="HAD2682682.1"/>
    <property type="molecule type" value="Genomic_DNA"/>
</dbReference>
<dbReference type="EMBL" id="DAANZS010000017">
    <property type="protein sequence ID" value="HAD2122500.1"/>
    <property type="molecule type" value="Genomic_DNA"/>
</dbReference>
<evidence type="ECO:0000313" key="8">
    <source>
        <dbReference type="EMBL" id="HAD2391591.1"/>
    </source>
</evidence>
<evidence type="ECO:0000313" key="3">
    <source>
        <dbReference type="EMBL" id="ECC3990115.1"/>
    </source>
</evidence>
<organism evidence="1">
    <name type="scientific">Salmonella enterica I</name>
    <dbReference type="NCBI Taxonomy" id="59201"/>
    <lineage>
        <taxon>Bacteria</taxon>
        <taxon>Pseudomonadati</taxon>
        <taxon>Pseudomonadota</taxon>
        <taxon>Gammaproteobacteria</taxon>
        <taxon>Enterobacterales</taxon>
        <taxon>Enterobacteriaceae</taxon>
        <taxon>Salmonella</taxon>
    </lineage>
</organism>
<dbReference type="EMBL" id="KX815983">
    <property type="protein sequence ID" value="API82097.1"/>
    <property type="molecule type" value="Genomic_DNA"/>
</dbReference>
<gene>
    <name evidence="3" type="ORF">CVB07_21755</name>
    <name evidence="4" type="ORF">G1G60_23325</name>
    <name evidence="5" type="ORF">G1G62_23340</name>
    <name evidence="8" type="ORF">G1G82_23580</name>
    <name evidence="6" type="ORF">G1G84_23340</name>
    <name evidence="7" type="ORF">G1H00_23590</name>
    <name evidence="10" type="ORF">G1H39_23020</name>
    <name evidence="9" type="ORF">G1H87_23340</name>
    <name evidence="2" type="ORF">MB64_19990</name>
</gene>
<dbReference type="AlphaFoldDB" id="A0A1S5SI22"/>
<evidence type="ECO:0000313" key="10">
    <source>
        <dbReference type="EMBL" id="HAD2740263.1"/>
    </source>
</evidence>
<dbReference type="EMBL" id="AAIBIS010000019">
    <property type="protein sequence ID" value="ECC3990115.1"/>
    <property type="molecule type" value="Genomic_DNA"/>
</dbReference>
<proteinExistence type="predicted"/>
<evidence type="ECO:0000313" key="6">
    <source>
        <dbReference type="EMBL" id="HAD2235302.1"/>
    </source>
</evidence>
<reference evidence="4" key="2">
    <citation type="journal article" date="2018" name="Genome Biol.">
        <title>SKESA: strategic k-mer extension for scrupulous assemblies.</title>
        <authorList>
            <person name="Souvorov A."/>
            <person name="Agarwala R."/>
            <person name="Lipman D.J."/>
        </authorList>
    </citation>
    <scope>NUCLEOTIDE SEQUENCE</scope>
    <source>
        <strain evidence="4">Salmonella enterica subsp. enterica</strain>
    </source>
</reference>
<geneLocation type="plasmid" evidence="1">
    <name>pN13-01125</name>
</geneLocation>
<evidence type="ECO:0000313" key="4">
    <source>
        <dbReference type="EMBL" id="HAD2122500.1"/>
    </source>
</evidence>